<dbReference type="InterPro" id="IPR005546">
    <property type="entry name" value="Autotransporte_beta"/>
</dbReference>
<dbReference type="PROSITE" id="PS51208">
    <property type="entry name" value="AUTOTRANSPORTER"/>
    <property type="match status" value="1"/>
</dbReference>
<reference evidence="3 4" key="1">
    <citation type="submission" date="2018-05" db="EMBL/GenBank/DDBJ databases">
        <title>Genomic Encyclopedia of Type Strains, Phase IV (KMG-IV): sequencing the most valuable type-strain genomes for metagenomic binning, comparative biology and taxonomic classification.</title>
        <authorList>
            <person name="Goeker M."/>
        </authorList>
    </citation>
    <scope>NUCLEOTIDE SEQUENCE [LARGE SCALE GENOMIC DNA]</scope>
    <source>
        <strain evidence="3 4">DSM 6986</strain>
    </source>
</reference>
<dbReference type="GO" id="GO:0019867">
    <property type="term" value="C:outer membrane"/>
    <property type="evidence" value="ECO:0007669"/>
    <property type="project" value="InterPro"/>
</dbReference>
<sequence>MEQEIAKAASLAGRARFDMSANDSRNRSGRSLLLRGGRMTKWKGEVASYAANVAEVVCWISRRSLSLSLATGLAVGTAAAADRYWDANATLIGSGGTGTWNLTSGFWSPSGDGVSGPYTAWGNNLADNAIFGGTAGTVTLGSPISANRLTFTVGGYTLTGGVLTLGGTTPTITSTGTSTINSVIAGSSGLTKAGAGQLLLNGVNTFTGDISLLAGSLGVNGNAALGAAANRIVTTNGTTLTASGALDANRVVELGSGNTSIGGAGVGSARFTGTGGLTAVNGVTLSNDANDFTGQASFFVNGHAYFTSVGDVGEASSLGAGETIRFTAQNQYQDWLHYTGGGNSSNRDWEFATSGGTSGNVFINDGTGTLTLTGNIAAIGSVSTGMSFVAQSADMELLGEISSLGNRGMAFRGGGVGRTITLGNANTYSGTTSIGSGGAVTLRAGSLANIGTVSSFGTGTAGGIALYSGSVLSYTGAASSSNRNWTITSNGSIQNEGTGALGLSGNVTLAPGSANGLGLGGSFTGTNTLSGNISGTGKLVSSGAGTWVLSGDNSARTGAIEVLGGTLRAANPTAFGTVTGVTVNAGTLDLGGHDLLTPTLSGTGGTIALGAGNLSVNTTASTRFAGAITGTGGLTKTGAGGLTLSGQSTYSGDTTLGGGTLTLDFSAPGAPASNIISAGSTLNMAGGTLAIQGGTGANGQTFDGLNIGAGSNRIATTSGAGGSVTVDLGLINRTGGIVDFASTGTVTYTTDSGSLGGWATINGTDYAKVDGGVIKAFDASDYTDKDDAGTWLTGDVISDAGGAANSPFFGTVSADQQLGGLKYTAAAASTVTIGAAATLGIDGTIIVGDTVGNNNQSIVGGSLTGGSGGGTLGVYQNGGGSFTIASAIVDNSGATRFTKSGTGAVRLSGANTYTGATTLSGGRLEITSLANAGSASSIGAASADASNLVLESGTLAYVGATDTATNRGFTLVDGGAVAPTIEVNGSRTIEFSGQVTSLDSAGLIKTGLGTLVLSNAANDYVGVTTVTGGSGPNASTLSVNTLANGGFASGIGAASSDSANLVLSAGGRLQYTGGTVVVDRGFTLDGAGGRIDVAAAGTTLTISGTAVGAGGLTKEGDGTLVLSGTNTYTGSTFVDGGTLRAGSAKAFGPGGGFMTVNGSGTLDLGGYDITVAGLLGDGTVDLGNKTLTSHGGSANSFTGKITGTGGFTRSGSWTQVISGCQNDYTGKTTISGNLSVDCLADGGDASGIGASSAASANLVLNGGDLAYRGGDVTTDRGFTLQSGWGGINVVEATTTLEFSGQAVGGGSLEKKGAGTLVLSGANTYTGATSISGGTLRVNSSTALGSPAAMTLSNVAGALLDLNGFDTSLAYLSGGGSVGGNVALGGATLSLSTGGSGTGAFNGAINGTGSLVKSGTYIQELRGCGSTYTGSTTINSGVLAVSCLNDGGVASSIGLSSADASNLVINGGTLRYIGTGGSTNRQFTLGASGGNALDASGMGAINFTSNAPVTFAAANTAQTLTLTGTNVADNKLAARLTNNGSGVTSLTKTGTGTWILSNETSTYTGVTTISGGVLGVDKLADGGQASSLGASSAAASNLIIGNGSTLRYTGTGDTTNRLFTLSAGVTFIESSGTGAIVFTDTGPVTLAGNNQNRTIALGGGNTGNNTLAGSIGDAGTGKTTLAKNDGGTWVLTGSNTFTGNTVVNAGRLVLGNGGTTGSLSSNVVIDGGSLAFNRADTYGYGGLISRADAGSTGGIDQIGSGTTILTGANTYLGATNVNKGTLLINGNQSGATGLTTVRAGGTLGGTGTIGGDVAVLGGTIAPGSNGAGTLTINGSLTLDSSSTLAMQFGQAGTVGGALNDAINVNGNVTLDGTLDVSETAGGSFGPGVYRIISYTGTLTDNGLNVGTLPSGTGVIQTAVAGQVNLLAGGDDFSFWDGAAGPKNNGVVNGGNGIWQNGLGNDNWTESTGNVNAAYADGTFAIFAGSAGTVTVDNGLGQVTARGMQFATNGYVVDGDMISLLGTDATIRVGDGTAAGAGMTATIASVLAGTSKLVKTDAGTLVLVGANSYSGGTAINGGTLRIADDSSLGTGDISFNGGTLHTTANVGTVKKLTLAGAGTLLTDAGTILALLGDIDGGGALTKSGAGTLLLAGHAGHAGGTTIMDGTVQVGFGSTTGSIAGDIVNNATLIFDRSDALAYAGAISGTGDLYQNGAGTLTMSGNSSYTGRTLVDNGMLVLTGRIVGTSGLTLASTTAHAADMILDGANARLSTAATGTSYVGYQNNGTLTVRNGAQAGFAGLIAGSGIGSVATIKVDGPGSQVTQTGTAIFGLGGTATVDILGGGRMVSSGTNVLVGGQFPTGATGMVTVSGAGSRWEIANALNFRRGSVTIADGGVVTAGSSVIGFVGVGVANPTADLLVTGAGSRFETAGSLTITNAVTGGARGSITIADAGVVKAGNGTLAMGPGDAALNIGGVEGGPFARAGRLDAASVTMAAGTNRINFNHDTADYRFDAVISGAGALNHYGPGATVLTGNNSYTGSTTVIAGSLYINGDQSSATGPTTVGPAGTLGGAGTIGGDVVVVSASVNPGDLGSAPGTLTINGNLSLMFGSNLNFSFGQANVPGGPLNDLINVGGDLSLNGTLNVQASAGGSFDPGIYRVINYAGSLSGTGLGLNAPTPDFYVQTSIPGQVNLVNTAGMALRYWDGDAGPKNDGTVNGGNGLWQAFGVAPDNGNDNWTEDGAINAPFADGAFAVFMGDAGTVTVDSGKGAVNVSGMQFITDGYVIDGDTINLVGAGDTVIRVGDGTTGGAGATATITAELAGGSGFVKSDMGTLVLAGSNSYAGGTTIRGGTLQIASDASLGAASGGITFDGGTLHTTTSFATTRNVVLTGAGSFLTATNTTLTLDNPISGAGMLTKAGGGTLLLASDAAHTGGTTIAAGTLQLGDGGTGGSVTGNIVNNGLLAIDRSDKLTLKGKIFGSGAFTQNGGGTTILTGANGYTGGTTVNAGALLVNGDQSLATGVTNVASGATLGGAGIIGGNVVVAGGATLQPGSSLDAASTLTVKGDLSLGSGSKLAMQFGEANVEGGGFNDLIHVGGNLTLGGTLDVSVSPGGIFGGGIYRVINYGGTLTNNGLALGAMPAGSDVFLQTSVAGQINLVNGAGLALNYWDGDAGPKFDGQVAGGDGIWQGTAGNDNWTDAAGDINAPYANGSYAIFTGAAGTVTVDNSLGQVEATGMQFAVDGYRIEGDELKLTGSQSVIRVGDGTSLGISMTTTIAAVLSGSGELVKADLGTLVLTGNNSYTGGTSMTGGTLQVAADTALGDKAGGLSFNGGTLHTTAVMTSNRSLVFAGDGTVLTDDGTSLTLNGVLSGNGDFTKSGSGTLALTADSSAYGGLTTVDDGTLVVSGVLGGKMAVAVGGRLEGAGKVGATSNSGTIAVGHDGVGTLTIQGNYTGHDGRVEISAVLGDDSSDTGRLVIAGATAGTTQIGVTNRGGLGAQTVEGIKIIDVGGASSGTFTLDGDYEFQGEQAVVGGAYGYRLYKGGVSSPNDGDWYLRSALLDPQQPEAPLYQPGVALYESYAAAMQELNQTGTLQQRIGNRVWGTRADAKGDRIADSNGIWARIEAAHAKFDPEVSTSGANYDANTWKFQTGIDGLLAQNEAGRFIGGLYVQYGTASSSVWSPYGTGSIDTTGYSLGATLTWYGESGFYVDALAQITWYDSDLRSATAGRKLVDGNGGMGYGLSIEAGQRIELGGGWSLTPQAQLSYSDVRFDSFHDVFDAEVSLRKGHDVTGRLGIAVNHEAEWRDTQGRRVASHLYGIANLYYGFAGATEVDVAGVAFSSRNDRLRGGIGLGGTLNWADDKYSLYGEARLDGSLKDAHNTNSIGGTVGFRMRW</sequence>
<dbReference type="SMART" id="SM00869">
    <property type="entry name" value="Autotransporter"/>
    <property type="match status" value="1"/>
</dbReference>
<evidence type="ECO:0000259" key="2">
    <source>
        <dbReference type="PROSITE" id="PS51208"/>
    </source>
</evidence>
<dbReference type="InterPro" id="IPR006315">
    <property type="entry name" value="OM_autotransptr_brl_dom"/>
</dbReference>
<dbReference type="CDD" id="cd01344">
    <property type="entry name" value="PL2_Passenger_AT"/>
    <property type="match status" value="1"/>
</dbReference>
<dbReference type="SUPFAM" id="SSF103515">
    <property type="entry name" value="Autotransporter"/>
    <property type="match status" value="1"/>
</dbReference>
<evidence type="ECO:0000313" key="4">
    <source>
        <dbReference type="Proteomes" id="UP000245396"/>
    </source>
</evidence>
<dbReference type="Pfam" id="PF18883">
    <property type="entry name" value="AC_1"/>
    <property type="match status" value="1"/>
</dbReference>
<gene>
    <name evidence="3" type="ORF">C7441_10965</name>
</gene>
<dbReference type="Gene3D" id="2.160.20.20">
    <property type="match status" value="4"/>
</dbReference>
<dbReference type="InterPro" id="IPR013425">
    <property type="entry name" value="Autotrns_rpt"/>
</dbReference>
<evidence type="ECO:0000313" key="3">
    <source>
        <dbReference type="EMBL" id="PWJ82297.1"/>
    </source>
</evidence>
<dbReference type="InterPro" id="IPR036709">
    <property type="entry name" value="Autotransporte_beta_dom_sf"/>
</dbReference>
<keyword evidence="4" id="KW-1185">Reference proteome</keyword>
<name>A0A316C157_PSESE</name>
<dbReference type="EMBL" id="QGGG01000009">
    <property type="protein sequence ID" value="PWJ82297.1"/>
    <property type="molecule type" value="Genomic_DNA"/>
</dbReference>
<dbReference type="PANTHER" id="PTHR35037:SF3">
    <property type="entry name" value="C-TERMINAL REGION OF AIDA-LIKE PROTEIN"/>
    <property type="match status" value="1"/>
</dbReference>
<dbReference type="InterPro" id="IPR051551">
    <property type="entry name" value="Autotransporter_adhesion"/>
</dbReference>
<dbReference type="InterPro" id="IPR011050">
    <property type="entry name" value="Pectin_lyase_fold/virulence"/>
</dbReference>
<evidence type="ECO:0000256" key="1">
    <source>
        <dbReference type="ARBA" id="ARBA00022729"/>
    </source>
</evidence>
<comment type="caution">
    <text evidence="3">The sequence shown here is derived from an EMBL/GenBank/DDBJ whole genome shotgun (WGS) entry which is preliminary data.</text>
</comment>
<feature type="domain" description="Autotransporter" evidence="2">
    <location>
        <begin position="3606"/>
        <end position="3888"/>
    </location>
</feature>
<organism evidence="3 4">
    <name type="scientific">Pseudaminobacter salicylatoxidans</name>
    <dbReference type="NCBI Taxonomy" id="93369"/>
    <lineage>
        <taxon>Bacteria</taxon>
        <taxon>Pseudomonadati</taxon>
        <taxon>Pseudomonadota</taxon>
        <taxon>Alphaproteobacteria</taxon>
        <taxon>Hyphomicrobiales</taxon>
        <taxon>Phyllobacteriaceae</taxon>
        <taxon>Pseudaminobacter</taxon>
    </lineage>
</organism>
<dbReference type="NCBIfam" id="TIGR02601">
    <property type="entry name" value="autotrns_rpt"/>
    <property type="match status" value="19"/>
</dbReference>
<keyword evidence="1" id="KW-0732">Signal</keyword>
<dbReference type="InterPro" id="IPR012332">
    <property type="entry name" value="Autotransporter_pectin_lyase_C"/>
</dbReference>
<dbReference type="PANTHER" id="PTHR35037">
    <property type="entry name" value="C-TERMINAL REGION OF AIDA-LIKE PROTEIN"/>
    <property type="match status" value="1"/>
</dbReference>
<dbReference type="InterPro" id="IPR043990">
    <property type="entry name" value="AC_1"/>
</dbReference>
<proteinExistence type="predicted"/>
<dbReference type="Proteomes" id="UP000245396">
    <property type="component" value="Unassembled WGS sequence"/>
</dbReference>
<accession>A0A316C157</accession>
<dbReference type="OrthoDB" id="6053567at2"/>
<protein>
    <submittedName>
        <fullName evidence="3">Fibronectin-binding autotransporter adhesin</fullName>
    </submittedName>
</protein>
<dbReference type="NCBIfam" id="TIGR01414">
    <property type="entry name" value="autotrans_barl"/>
    <property type="match status" value="1"/>
</dbReference>
<dbReference type="Pfam" id="PF12951">
    <property type="entry name" value="PATR"/>
    <property type="match status" value="21"/>
</dbReference>
<dbReference type="STRING" id="1192868.GCA_000304395_00377"/>
<dbReference type="SUPFAM" id="SSF51126">
    <property type="entry name" value="Pectin lyase-like"/>
    <property type="match status" value="8"/>
</dbReference>